<dbReference type="EMBL" id="JAGTXO010000007">
    <property type="protein sequence ID" value="KAG8466740.1"/>
    <property type="molecule type" value="Genomic_DNA"/>
</dbReference>
<feature type="compositionally biased region" description="Basic and acidic residues" evidence="1">
    <location>
        <begin position="91"/>
        <end position="110"/>
    </location>
</feature>
<feature type="region of interest" description="Disordered" evidence="1">
    <location>
        <begin position="1"/>
        <end position="34"/>
    </location>
</feature>
<sequence length="110" mass="11764">MATAAFAAASLEDTYRLGDSDAENDDADQVGKDIDEFEARLRGDRAASKPAPATVTHRAPVARATLPVLTKVKPAAGPFSKPASEEEQEASEAREAVHDLSRFDREPESP</sequence>
<organism evidence="2 3">
    <name type="scientific">Diacronema lutheri</name>
    <name type="common">Unicellular marine alga</name>
    <name type="synonym">Monochrysis lutheri</name>
    <dbReference type="NCBI Taxonomy" id="2081491"/>
    <lineage>
        <taxon>Eukaryota</taxon>
        <taxon>Haptista</taxon>
        <taxon>Haptophyta</taxon>
        <taxon>Pavlovophyceae</taxon>
        <taxon>Pavlovales</taxon>
        <taxon>Pavlovaceae</taxon>
        <taxon>Diacronema</taxon>
    </lineage>
</organism>
<name>A0A8J5XRT6_DIALT</name>
<accession>A0A8J5XRT6</accession>
<evidence type="ECO:0000256" key="1">
    <source>
        <dbReference type="SAM" id="MobiDB-lite"/>
    </source>
</evidence>
<comment type="caution">
    <text evidence="2">The sequence shown here is derived from an EMBL/GenBank/DDBJ whole genome shotgun (WGS) entry which is preliminary data.</text>
</comment>
<protein>
    <submittedName>
        <fullName evidence="2">Uncharacterized protein</fullName>
    </submittedName>
</protein>
<evidence type="ECO:0000313" key="3">
    <source>
        <dbReference type="Proteomes" id="UP000751190"/>
    </source>
</evidence>
<dbReference type="AlphaFoldDB" id="A0A8J5XRT6"/>
<evidence type="ECO:0000313" key="2">
    <source>
        <dbReference type="EMBL" id="KAG8466740.1"/>
    </source>
</evidence>
<gene>
    <name evidence="2" type="ORF">KFE25_008119</name>
</gene>
<feature type="region of interest" description="Disordered" evidence="1">
    <location>
        <begin position="73"/>
        <end position="110"/>
    </location>
</feature>
<dbReference type="Proteomes" id="UP000751190">
    <property type="component" value="Unassembled WGS sequence"/>
</dbReference>
<keyword evidence="3" id="KW-1185">Reference proteome</keyword>
<proteinExistence type="predicted"/>
<reference evidence="2" key="1">
    <citation type="submission" date="2021-05" db="EMBL/GenBank/DDBJ databases">
        <title>The genome of the haptophyte Pavlova lutheri (Diacronema luteri, Pavlovales) - a model for lipid biosynthesis in eukaryotic algae.</title>
        <authorList>
            <person name="Hulatt C.J."/>
            <person name="Posewitz M.C."/>
        </authorList>
    </citation>
    <scope>NUCLEOTIDE SEQUENCE</scope>
    <source>
        <strain evidence="2">NIVA-4/92</strain>
    </source>
</reference>